<comment type="caution">
    <text evidence="3">The sequence shown here is derived from an EMBL/GenBank/DDBJ whole genome shotgun (WGS) entry which is preliminary data.</text>
</comment>
<sequence>MSQSFKKTRAFICCFVAPETCCQESEASLDALLTLIDNEKLQNGCKVLDKVNAIPPIIKLLSSTSTKLQEKALGALEKIFRLPKMRQRYASLAQMPVVDITQRGNSGMKSMAAKVLAQLNVLGEQSSYF</sequence>
<dbReference type="InterPro" id="IPR000225">
    <property type="entry name" value="Armadillo"/>
</dbReference>
<keyword evidence="4" id="KW-1185">Reference proteome</keyword>
<name>A0ABR2RAS1_9ROSI</name>
<dbReference type="InterPro" id="IPR011989">
    <property type="entry name" value="ARM-like"/>
</dbReference>
<dbReference type="EMBL" id="JBBPBN010000024">
    <property type="protein sequence ID" value="KAK9009935.1"/>
    <property type="molecule type" value="Genomic_DNA"/>
</dbReference>
<evidence type="ECO:0000256" key="2">
    <source>
        <dbReference type="PROSITE-ProRule" id="PRU00259"/>
    </source>
</evidence>
<protein>
    <submittedName>
        <fullName evidence="3">Uncharacterized protein</fullName>
    </submittedName>
</protein>
<dbReference type="InterPro" id="IPR052608">
    <property type="entry name" value="U-box_domain_protein"/>
</dbReference>
<dbReference type="Gene3D" id="1.25.10.10">
    <property type="entry name" value="Leucine-rich Repeat Variant"/>
    <property type="match status" value="1"/>
</dbReference>
<dbReference type="PANTHER" id="PTHR45958">
    <property type="entry name" value="RING-TYPE E3 UBIQUITIN TRANSFERASE"/>
    <property type="match status" value="1"/>
</dbReference>
<reference evidence="3 4" key="1">
    <citation type="journal article" date="2024" name="G3 (Bethesda)">
        <title>Genome assembly of Hibiscus sabdariffa L. provides insights into metabolisms of medicinal natural products.</title>
        <authorList>
            <person name="Kim T."/>
        </authorList>
    </citation>
    <scope>NUCLEOTIDE SEQUENCE [LARGE SCALE GENOMIC DNA]</scope>
    <source>
        <strain evidence="3">TK-2024</strain>
        <tissue evidence="3">Old leaves</tissue>
    </source>
</reference>
<dbReference type="InterPro" id="IPR016024">
    <property type="entry name" value="ARM-type_fold"/>
</dbReference>
<accession>A0ABR2RAS1</accession>
<dbReference type="PANTHER" id="PTHR45958:SF8">
    <property type="entry name" value="U-BOX DOMAIN-CONTAINING PROTEIN 44-LIKE"/>
    <property type="match status" value="1"/>
</dbReference>
<organism evidence="3 4">
    <name type="scientific">Hibiscus sabdariffa</name>
    <name type="common">roselle</name>
    <dbReference type="NCBI Taxonomy" id="183260"/>
    <lineage>
        <taxon>Eukaryota</taxon>
        <taxon>Viridiplantae</taxon>
        <taxon>Streptophyta</taxon>
        <taxon>Embryophyta</taxon>
        <taxon>Tracheophyta</taxon>
        <taxon>Spermatophyta</taxon>
        <taxon>Magnoliopsida</taxon>
        <taxon>eudicotyledons</taxon>
        <taxon>Gunneridae</taxon>
        <taxon>Pentapetalae</taxon>
        <taxon>rosids</taxon>
        <taxon>malvids</taxon>
        <taxon>Malvales</taxon>
        <taxon>Malvaceae</taxon>
        <taxon>Malvoideae</taxon>
        <taxon>Hibiscus</taxon>
    </lineage>
</organism>
<dbReference type="PROSITE" id="PS50176">
    <property type="entry name" value="ARM_REPEAT"/>
    <property type="match status" value="1"/>
</dbReference>
<evidence type="ECO:0000313" key="3">
    <source>
        <dbReference type="EMBL" id="KAK9009935.1"/>
    </source>
</evidence>
<evidence type="ECO:0000313" key="4">
    <source>
        <dbReference type="Proteomes" id="UP001396334"/>
    </source>
</evidence>
<evidence type="ECO:0000256" key="1">
    <source>
        <dbReference type="ARBA" id="ARBA00022737"/>
    </source>
</evidence>
<gene>
    <name evidence="3" type="ORF">V6N11_036457</name>
</gene>
<dbReference type="Proteomes" id="UP001396334">
    <property type="component" value="Unassembled WGS sequence"/>
</dbReference>
<dbReference type="Pfam" id="PF00514">
    <property type="entry name" value="Arm"/>
    <property type="match status" value="1"/>
</dbReference>
<keyword evidence="1" id="KW-0677">Repeat</keyword>
<feature type="repeat" description="ARM" evidence="2">
    <location>
        <begin position="52"/>
        <end position="79"/>
    </location>
</feature>
<proteinExistence type="predicted"/>
<dbReference type="SUPFAM" id="SSF48371">
    <property type="entry name" value="ARM repeat"/>
    <property type="match status" value="1"/>
</dbReference>